<reference evidence="6 7" key="1">
    <citation type="submission" date="2021-06" db="EMBL/GenBank/DDBJ databases">
        <title>Caerostris extrusa draft genome.</title>
        <authorList>
            <person name="Kono N."/>
            <person name="Arakawa K."/>
        </authorList>
    </citation>
    <scope>NUCLEOTIDE SEQUENCE [LARGE SCALE GENOMIC DNA]</scope>
</reference>
<dbReference type="PANTHER" id="PTHR12274">
    <property type="entry name" value="GRANULIN"/>
    <property type="match status" value="1"/>
</dbReference>
<dbReference type="Gene3D" id="2.10.25.160">
    <property type="entry name" value="Granulin"/>
    <property type="match status" value="2"/>
</dbReference>
<dbReference type="PANTHER" id="PTHR12274:SF3">
    <property type="entry name" value="PROGRANULIN"/>
    <property type="match status" value="1"/>
</dbReference>
<dbReference type="InterPro" id="IPR000118">
    <property type="entry name" value="Granulin"/>
</dbReference>
<accession>A0AAV4PDN0</accession>
<evidence type="ECO:0000313" key="6">
    <source>
        <dbReference type="EMBL" id="GIX94085.1"/>
    </source>
</evidence>
<comment type="similarity">
    <text evidence="2">Belongs to the granulin family.</text>
</comment>
<dbReference type="InterPro" id="IPR039036">
    <property type="entry name" value="Granulin_fam"/>
</dbReference>
<dbReference type="Pfam" id="PF00396">
    <property type="entry name" value="Granulin"/>
    <property type="match status" value="1"/>
</dbReference>
<comment type="caution">
    <text evidence="6">The sequence shown here is derived from an EMBL/GenBank/DDBJ whole genome shotgun (WGS) entry which is preliminary data.</text>
</comment>
<proteinExistence type="inferred from homology"/>
<protein>
    <submittedName>
        <fullName evidence="6">GRANULINS domain-containing protein</fullName>
    </submittedName>
</protein>
<evidence type="ECO:0000256" key="2">
    <source>
        <dbReference type="ARBA" id="ARBA00010093"/>
    </source>
</evidence>
<organism evidence="6 7">
    <name type="scientific">Caerostris extrusa</name>
    <name type="common">Bark spider</name>
    <name type="synonym">Caerostris bankana</name>
    <dbReference type="NCBI Taxonomy" id="172846"/>
    <lineage>
        <taxon>Eukaryota</taxon>
        <taxon>Metazoa</taxon>
        <taxon>Ecdysozoa</taxon>
        <taxon>Arthropoda</taxon>
        <taxon>Chelicerata</taxon>
        <taxon>Arachnida</taxon>
        <taxon>Araneae</taxon>
        <taxon>Araneomorphae</taxon>
        <taxon>Entelegynae</taxon>
        <taxon>Araneoidea</taxon>
        <taxon>Araneidae</taxon>
        <taxon>Caerostris</taxon>
    </lineage>
</organism>
<evidence type="ECO:0000259" key="5">
    <source>
        <dbReference type="Pfam" id="PF00396"/>
    </source>
</evidence>
<comment type="subcellular location">
    <subcellularLocation>
        <location evidence="1">Secreted</location>
    </subcellularLocation>
</comment>
<evidence type="ECO:0000313" key="7">
    <source>
        <dbReference type="Proteomes" id="UP001054945"/>
    </source>
</evidence>
<evidence type="ECO:0000256" key="4">
    <source>
        <dbReference type="ARBA" id="ARBA00023157"/>
    </source>
</evidence>
<gene>
    <name evidence="6" type="primary">AVEN_234575_1</name>
    <name evidence="6" type="ORF">CEXT_238651</name>
</gene>
<keyword evidence="4" id="KW-1015">Disulfide bond</keyword>
<keyword evidence="3" id="KW-0964">Secreted</keyword>
<dbReference type="GO" id="GO:0005576">
    <property type="term" value="C:extracellular region"/>
    <property type="evidence" value="ECO:0007669"/>
    <property type="project" value="UniProtKB-SubCell"/>
</dbReference>
<evidence type="ECO:0000256" key="1">
    <source>
        <dbReference type="ARBA" id="ARBA00004613"/>
    </source>
</evidence>
<dbReference type="AlphaFoldDB" id="A0AAV4PDN0"/>
<sequence length="253" mass="27517">MVRDQIPYKKRGLCATGYLQLHALANRRQFENAAPGLTEENEAVCRSRCGKGCCPHAEGVCCGDGRSCCKHDQTCLPHLDTCIGLKPTQYGNVTLYSEKATPIGGVFCPEGTTSCEGGCCPYANAVCCNDGYCCPEGSKYTLTSCVKDGIENVALKKSMATRDPENNLMGLKLKDLGIQVCPDKLHLCPGNADCCEREGGKWGCCPKDTNLRGECCCQLGIWWCCTDLAPKMPLVGMLVDISYAIHRSERIHR</sequence>
<evidence type="ECO:0000256" key="3">
    <source>
        <dbReference type="ARBA" id="ARBA00022525"/>
    </source>
</evidence>
<dbReference type="EMBL" id="BPLR01004332">
    <property type="protein sequence ID" value="GIX94085.1"/>
    <property type="molecule type" value="Genomic_DNA"/>
</dbReference>
<keyword evidence="7" id="KW-1185">Reference proteome</keyword>
<dbReference type="InterPro" id="IPR037277">
    <property type="entry name" value="Granulin_sf"/>
</dbReference>
<feature type="domain" description="Granulins" evidence="5">
    <location>
        <begin position="48"/>
        <end position="83"/>
    </location>
</feature>
<dbReference type="SUPFAM" id="SSF57277">
    <property type="entry name" value="Granulin repeat"/>
    <property type="match status" value="1"/>
</dbReference>
<dbReference type="Proteomes" id="UP001054945">
    <property type="component" value="Unassembled WGS sequence"/>
</dbReference>
<name>A0AAV4PDN0_CAEEX</name>